<dbReference type="EMBL" id="CM042020">
    <property type="protein sequence ID" value="KAI3820986.1"/>
    <property type="molecule type" value="Genomic_DNA"/>
</dbReference>
<evidence type="ECO:0000313" key="1">
    <source>
        <dbReference type="EMBL" id="KAI3820986.1"/>
    </source>
</evidence>
<gene>
    <name evidence="1" type="ORF">L1987_08542</name>
</gene>
<evidence type="ECO:0000313" key="2">
    <source>
        <dbReference type="Proteomes" id="UP001056120"/>
    </source>
</evidence>
<protein>
    <submittedName>
        <fullName evidence="1">Uncharacterized protein</fullName>
    </submittedName>
</protein>
<accession>A0ACB9JLG2</accession>
<dbReference type="Proteomes" id="UP001056120">
    <property type="component" value="Linkage Group LG03"/>
</dbReference>
<name>A0ACB9JLG2_9ASTR</name>
<reference evidence="1 2" key="2">
    <citation type="journal article" date="2022" name="Mol. Ecol. Resour.">
        <title>The genomes of chicory, endive, great burdock and yacon provide insights into Asteraceae paleo-polyploidization history and plant inulin production.</title>
        <authorList>
            <person name="Fan W."/>
            <person name="Wang S."/>
            <person name="Wang H."/>
            <person name="Wang A."/>
            <person name="Jiang F."/>
            <person name="Liu H."/>
            <person name="Zhao H."/>
            <person name="Xu D."/>
            <person name="Zhang Y."/>
        </authorList>
    </citation>
    <scope>NUCLEOTIDE SEQUENCE [LARGE SCALE GENOMIC DNA]</scope>
    <source>
        <strain evidence="2">cv. Yunnan</strain>
        <tissue evidence="1">Leaves</tissue>
    </source>
</reference>
<organism evidence="1 2">
    <name type="scientific">Smallanthus sonchifolius</name>
    <dbReference type="NCBI Taxonomy" id="185202"/>
    <lineage>
        <taxon>Eukaryota</taxon>
        <taxon>Viridiplantae</taxon>
        <taxon>Streptophyta</taxon>
        <taxon>Embryophyta</taxon>
        <taxon>Tracheophyta</taxon>
        <taxon>Spermatophyta</taxon>
        <taxon>Magnoliopsida</taxon>
        <taxon>eudicotyledons</taxon>
        <taxon>Gunneridae</taxon>
        <taxon>Pentapetalae</taxon>
        <taxon>asterids</taxon>
        <taxon>campanulids</taxon>
        <taxon>Asterales</taxon>
        <taxon>Asteraceae</taxon>
        <taxon>Asteroideae</taxon>
        <taxon>Heliantheae alliance</taxon>
        <taxon>Millerieae</taxon>
        <taxon>Smallanthus</taxon>
    </lineage>
</organism>
<proteinExistence type="predicted"/>
<keyword evidence="2" id="KW-1185">Reference proteome</keyword>
<reference evidence="2" key="1">
    <citation type="journal article" date="2022" name="Mol. Ecol. Resour.">
        <title>The genomes of chicory, endive, great burdock and yacon provide insights into Asteraceae palaeo-polyploidization history and plant inulin production.</title>
        <authorList>
            <person name="Fan W."/>
            <person name="Wang S."/>
            <person name="Wang H."/>
            <person name="Wang A."/>
            <person name="Jiang F."/>
            <person name="Liu H."/>
            <person name="Zhao H."/>
            <person name="Xu D."/>
            <person name="Zhang Y."/>
        </authorList>
    </citation>
    <scope>NUCLEOTIDE SEQUENCE [LARGE SCALE GENOMIC DNA]</scope>
    <source>
        <strain evidence="2">cv. Yunnan</strain>
    </source>
</reference>
<sequence length="131" mass="14198">MAYSSFALSPLASPPAPPTSLAPSSPTALPPSISATPTDSFTASPNSASLNVTRSVAVVALAVAFVHKRWWRRRALALERPSRSKWFQDATVDVAQKIEKLNFDVVDNLSSESSSYCSNKVLDRYIDGEQQ</sequence>
<comment type="caution">
    <text evidence="1">The sequence shown here is derived from an EMBL/GenBank/DDBJ whole genome shotgun (WGS) entry which is preliminary data.</text>
</comment>